<sequence>MLSTRGSTRLPISIVLAKYIMVAAFTRTHYWKLLFFMSASVIKLRCIRSVYIMVHGIRIETPMYNVPSLTMDKSITLPTASAIPCYCGHSFFPAPAQPIWSCHVRPSRPRVGHSHDLMPSAGLMIIQGSPGASRSALTRNLQDSPSLTLPRGECIDPDVTPGPSGINRPLRTSLVCIMCQKTAGGPAADCASIHEMKELHPA</sequence>
<comment type="caution">
    <text evidence="1">The sequence shown here is derived from an EMBL/GenBank/DDBJ whole genome shotgun (WGS) entry which is preliminary data.</text>
</comment>
<dbReference type="AlphaFoldDB" id="A0A5M8PXG7"/>
<name>A0A5M8PXG7_9LECA</name>
<accession>A0A5M8PXG7</accession>
<reference evidence="1 2" key="1">
    <citation type="submission" date="2019-09" db="EMBL/GenBank/DDBJ databases">
        <title>The hologenome of the rock-dwelling lichen Lasallia pustulata.</title>
        <authorList>
            <person name="Greshake Tzovaras B."/>
            <person name="Segers F."/>
            <person name="Bicker A."/>
            <person name="Dal Grande F."/>
            <person name="Otte J."/>
            <person name="Hankeln T."/>
            <person name="Schmitt I."/>
            <person name="Ebersberger I."/>
        </authorList>
    </citation>
    <scope>NUCLEOTIDE SEQUENCE [LARGE SCALE GENOMIC DNA]</scope>
    <source>
        <strain evidence="1">A1-1</strain>
    </source>
</reference>
<dbReference type="Proteomes" id="UP000324767">
    <property type="component" value="Unassembled WGS sequence"/>
</dbReference>
<gene>
    <name evidence="1" type="ORF">FRX48_01188</name>
</gene>
<protein>
    <submittedName>
        <fullName evidence="1">Uncharacterized protein</fullName>
    </submittedName>
</protein>
<evidence type="ECO:0000313" key="1">
    <source>
        <dbReference type="EMBL" id="KAA6414439.1"/>
    </source>
</evidence>
<evidence type="ECO:0000313" key="2">
    <source>
        <dbReference type="Proteomes" id="UP000324767"/>
    </source>
</evidence>
<organism evidence="1 2">
    <name type="scientific">Lasallia pustulata</name>
    <dbReference type="NCBI Taxonomy" id="136370"/>
    <lineage>
        <taxon>Eukaryota</taxon>
        <taxon>Fungi</taxon>
        <taxon>Dikarya</taxon>
        <taxon>Ascomycota</taxon>
        <taxon>Pezizomycotina</taxon>
        <taxon>Lecanoromycetes</taxon>
        <taxon>OSLEUM clade</taxon>
        <taxon>Umbilicariomycetidae</taxon>
        <taxon>Umbilicariales</taxon>
        <taxon>Umbilicariaceae</taxon>
        <taxon>Lasallia</taxon>
    </lineage>
</organism>
<proteinExistence type="predicted"/>
<dbReference type="EMBL" id="VXIT01000002">
    <property type="protein sequence ID" value="KAA6414439.1"/>
    <property type="molecule type" value="Genomic_DNA"/>
</dbReference>